<dbReference type="EMBL" id="UYJE01005270">
    <property type="protein sequence ID" value="VDI35762.1"/>
    <property type="molecule type" value="Genomic_DNA"/>
</dbReference>
<sequence length="181" mass="20750">MAVAFRPGSDKKVEMGFSVLSSEVTPEDAQVMLSALIETIPTSEVGNMLELNNFEVPSGDGREQYGLPGNVQFKECSYVDVKFKLVEDTKEYVSKRLRHLSIHVDGVINFEAFNIDFRSGYNKGSSKIQTFSVEQRIQHVSVQEPFQLNKEFITDIKHLSSNYNLKDERSVLRWKAFFDQW</sequence>
<dbReference type="AlphaFoldDB" id="A0A8B6EKK1"/>
<keyword evidence="2" id="KW-1185">Reference proteome</keyword>
<organism evidence="1 2">
    <name type="scientific">Mytilus galloprovincialis</name>
    <name type="common">Mediterranean mussel</name>
    <dbReference type="NCBI Taxonomy" id="29158"/>
    <lineage>
        <taxon>Eukaryota</taxon>
        <taxon>Metazoa</taxon>
        <taxon>Spiralia</taxon>
        <taxon>Lophotrochozoa</taxon>
        <taxon>Mollusca</taxon>
        <taxon>Bivalvia</taxon>
        <taxon>Autobranchia</taxon>
        <taxon>Pteriomorphia</taxon>
        <taxon>Mytilida</taxon>
        <taxon>Mytiloidea</taxon>
        <taxon>Mytilidae</taxon>
        <taxon>Mytilinae</taxon>
        <taxon>Mytilus</taxon>
    </lineage>
</organism>
<evidence type="ECO:0000313" key="2">
    <source>
        <dbReference type="Proteomes" id="UP000596742"/>
    </source>
</evidence>
<evidence type="ECO:0000313" key="1">
    <source>
        <dbReference type="EMBL" id="VDI35762.1"/>
    </source>
</evidence>
<proteinExistence type="predicted"/>
<gene>
    <name evidence="1" type="ORF">MGAL_10B071998</name>
</gene>
<accession>A0A8B6EKK1</accession>
<dbReference type="Proteomes" id="UP000596742">
    <property type="component" value="Unassembled WGS sequence"/>
</dbReference>
<name>A0A8B6EKK1_MYTGA</name>
<reference evidence="1" key="1">
    <citation type="submission" date="2018-11" db="EMBL/GenBank/DDBJ databases">
        <authorList>
            <person name="Alioto T."/>
            <person name="Alioto T."/>
        </authorList>
    </citation>
    <scope>NUCLEOTIDE SEQUENCE</scope>
</reference>
<protein>
    <submittedName>
        <fullName evidence="1">Uncharacterized protein</fullName>
    </submittedName>
</protein>
<dbReference type="OrthoDB" id="10524206at2759"/>
<comment type="caution">
    <text evidence="1">The sequence shown here is derived from an EMBL/GenBank/DDBJ whole genome shotgun (WGS) entry which is preliminary data.</text>
</comment>